<evidence type="ECO:0000313" key="12">
    <source>
        <dbReference type="Proteomes" id="UP000030742"/>
    </source>
</evidence>
<protein>
    <recommendedName>
        <fullName evidence="7">Probable Ufm1-specific protease 2</fullName>
    </recommendedName>
</protein>
<dbReference type="PANTHER" id="PTHR48153">
    <property type="entry name" value="UFM1-SPECIFIC PROTEASE 2"/>
    <property type="match status" value="1"/>
</dbReference>
<keyword evidence="5" id="KW-0788">Thiol protease</keyword>
<dbReference type="InterPro" id="IPR058757">
    <property type="entry name" value="UFSP2_MPN_N"/>
</dbReference>
<keyword evidence="2" id="KW-0645">Protease</keyword>
<dbReference type="GO" id="GO:0006508">
    <property type="term" value="P:proteolysis"/>
    <property type="evidence" value="ECO:0007669"/>
    <property type="project" value="UniProtKB-KW"/>
</dbReference>
<dbReference type="InterPro" id="IPR038765">
    <property type="entry name" value="Papain-like_cys_pep_sf"/>
</dbReference>
<dbReference type="GO" id="GO:0005783">
    <property type="term" value="C:endoplasmic reticulum"/>
    <property type="evidence" value="ECO:0007669"/>
    <property type="project" value="TreeGrafter"/>
</dbReference>
<feature type="domain" description="UFSP2 N-terminal MPN-like" evidence="10">
    <location>
        <begin position="4"/>
        <end position="128"/>
    </location>
</feature>
<dbReference type="FunFam" id="3.90.70.130:FF:000001">
    <property type="entry name" value="Probable Ufm1-specific protease 2"/>
    <property type="match status" value="1"/>
</dbReference>
<feature type="domain" description="UFSP2 second" evidence="9">
    <location>
        <begin position="154"/>
        <end position="372"/>
    </location>
</feature>
<evidence type="ECO:0000313" key="11">
    <source>
        <dbReference type="EMBL" id="ERL93060.1"/>
    </source>
</evidence>
<dbReference type="EMBL" id="KB632345">
    <property type="protein sequence ID" value="ERL93060.1"/>
    <property type="molecule type" value="Genomic_DNA"/>
</dbReference>
<keyword evidence="3" id="KW-0833">Ubl conjugation pathway</keyword>
<evidence type="ECO:0000256" key="7">
    <source>
        <dbReference type="ARBA" id="ARBA00073264"/>
    </source>
</evidence>
<dbReference type="Gene3D" id="3.90.70.130">
    <property type="match status" value="1"/>
</dbReference>
<comment type="similarity">
    <text evidence="1">Belongs to the peptidase C78 family.</text>
</comment>
<dbReference type="PANTHER" id="PTHR48153:SF2">
    <property type="entry name" value="UFM1-SPECIFIC PROTEASE 2"/>
    <property type="match status" value="1"/>
</dbReference>
<evidence type="ECO:0000256" key="2">
    <source>
        <dbReference type="ARBA" id="ARBA00022670"/>
    </source>
</evidence>
<dbReference type="Proteomes" id="UP000030742">
    <property type="component" value="Unassembled WGS sequence"/>
</dbReference>
<accession>U4USI2</accession>
<dbReference type="GO" id="GO:0071567">
    <property type="term" value="F:deUFMylase activity"/>
    <property type="evidence" value="ECO:0007669"/>
    <property type="project" value="UniProtKB-ARBA"/>
</dbReference>
<keyword evidence="4" id="KW-0378">Hydrolase</keyword>
<evidence type="ECO:0000259" key="8">
    <source>
        <dbReference type="Pfam" id="PF07910"/>
    </source>
</evidence>
<gene>
    <name evidence="11" type="ORF">D910_10362</name>
</gene>
<dbReference type="InterPro" id="IPR012462">
    <property type="entry name" value="UFSP1/2_DUB_cat"/>
</dbReference>
<dbReference type="GO" id="GO:0005634">
    <property type="term" value="C:nucleus"/>
    <property type="evidence" value="ECO:0007669"/>
    <property type="project" value="TreeGrafter"/>
</dbReference>
<reference evidence="11 12" key="1">
    <citation type="journal article" date="2013" name="Genome Biol.">
        <title>Draft genome of the mountain pine beetle, Dendroctonus ponderosae Hopkins, a major forest pest.</title>
        <authorList>
            <person name="Keeling C.I."/>
            <person name="Yuen M.M."/>
            <person name="Liao N.Y."/>
            <person name="Docking T.R."/>
            <person name="Chan S.K."/>
            <person name="Taylor G.A."/>
            <person name="Palmquist D.L."/>
            <person name="Jackman S.D."/>
            <person name="Nguyen A."/>
            <person name="Li M."/>
            <person name="Henderson H."/>
            <person name="Janes J.K."/>
            <person name="Zhao Y."/>
            <person name="Pandoh P."/>
            <person name="Moore R."/>
            <person name="Sperling F.A."/>
            <person name="Huber D.P."/>
            <person name="Birol I."/>
            <person name="Jones S.J."/>
            <person name="Bohlmann J."/>
        </authorList>
    </citation>
    <scope>NUCLEOTIDE SEQUENCE</scope>
</reference>
<evidence type="ECO:0000256" key="1">
    <source>
        <dbReference type="ARBA" id="ARBA00008552"/>
    </source>
</evidence>
<evidence type="ECO:0000256" key="4">
    <source>
        <dbReference type="ARBA" id="ARBA00022801"/>
    </source>
</evidence>
<dbReference type="Pfam" id="PF07910">
    <property type="entry name" value="Peptidase_C78"/>
    <property type="match status" value="1"/>
</dbReference>
<dbReference type="Pfam" id="PF20908">
    <property type="entry name" value="UfSP2_N"/>
    <property type="match status" value="1"/>
</dbReference>
<sequence>MCKMKPRINILDLLVQRLKTLQEPCFGKLYGIFAKDTHFILGLQLDNESDVSSRYSLPAEVDFCGIFEAYSGTIDIERALGRCSKVEVTDNPIFLSVKLIVENDIQCNIVSNNKVVSSSSSIISIQDFYSQFVHIRLQGEFQINTEQNEESISNSFTVLRKSVASGIMAFTLTKQNVMLVASDSENGIIGLTGDPAFSELCQDENGEGGQKKKKTEHFLGLEIVDANLMKRVTKDHTSKELNGHSPVVIICKKRMAVLNIPIKIDFLATISRGTTLSRIYDILLECAIKNIKLYESVVQYYIKKNPIEGNLQLPNTQHFFAKDCGHFVTRIVFAESAEDLRKERELLHDSLLLSKIMPMFRKSNQFNFSDSKSGPLINVHEGLKPTNNAGKLALVKGNYEYYHYCQNRLDDNGWGCAYRSLQTLASWYKLQGYTDQEVPTFKEIQKCLVDVGDKPRSFIDSRQWIGSTEVSYVLNSLLGITSKILYVSTGEDMATKGPELVSHFETHGSPVMIGGGVLAHTILGVDYNQQTGNLKFLILDPHYTGGEDLNIIQGKGWCGWKGVEFWNKTAYYNMCLPLVPREV</sequence>
<evidence type="ECO:0000259" key="10">
    <source>
        <dbReference type="Pfam" id="PF26560"/>
    </source>
</evidence>
<dbReference type="STRING" id="77166.U4USI2"/>
<evidence type="ECO:0000256" key="5">
    <source>
        <dbReference type="ARBA" id="ARBA00022807"/>
    </source>
</evidence>
<dbReference type="Pfam" id="PF26560">
    <property type="entry name" value="UFSP2_MPN_insect"/>
    <property type="match status" value="1"/>
</dbReference>
<name>U4USI2_DENPD</name>
<dbReference type="InterPro" id="IPR049387">
    <property type="entry name" value="UFSP2-like_2nd"/>
</dbReference>
<evidence type="ECO:0000256" key="3">
    <source>
        <dbReference type="ARBA" id="ARBA00022786"/>
    </source>
</evidence>
<feature type="domain" description="UFSP1/2/DUB catalytic" evidence="8">
    <location>
        <begin position="392"/>
        <end position="575"/>
    </location>
</feature>
<dbReference type="SUPFAM" id="SSF54001">
    <property type="entry name" value="Cysteine proteinases"/>
    <property type="match status" value="1"/>
</dbReference>
<proteinExistence type="inferred from homology"/>
<dbReference type="OrthoDB" id="417506at2759"/>
<dbReference type="AlphaFoldDB" id="U4USI2"/>
<evidence type="ECO:0000256" key="6">
    <source>
        <dbReference type="ARBA" id="ARBA00057559"/>
    </source>
</evidence>
<comment type="function">
    <text evidence="6">Thiol protease which recognizes and hydrolyzes the peptide bond at the C-terminal Gly of UFM1, a ubiquitin-like modifier protein bound to a number of target proteins. Does not hydrolyze SUMO1 or ISG15 ubiquitin-like proteins.</text>
</comment>
<evidence type="ECO:0000259" key="9">
    <source>
        <dbReference type="Pfam" id="PF20908"/>
    </source>
</evidence>
<organism evidence="11 12">
    <name type="scientific">Dendroctonus ponderosae</name>
    <name type="common">Mountain pine beetle</name>
    <dbReference type="NCBI Taxonomy" id="77166"/>
    <lineage>
        <taxon>Eukaryota</taxon>
        <taxon>Metazoa</taxon>
        <taxon>Ecdysozoa</taxon>
        <taxon>Arthropoda</taxon>
        <taxon>Hexapoda</taxon>
        <taxon>Insecta</taxon>
        <taxon>Pterygota</taxon>
        <taxon>Neoptera</taxon>
        <taxon>Endopterygota</taxon>
        <taxon>Coleoptera</taxon>
        <taxon>Polyphaga</taxon>
        <taxon>Cucujiformia</taxon>
        <taxon>Curculionidae</taxon>
        <taxon>Scolytinae</taxon>
        <taxon>Dendroctonus</taxon>
    </lineage>
</organism>